<dbReference type="RefSeq" id="WP_157892579.1">
    <property type="nucleotide sequence ID" value="NZ_JBHRTS010000001.1"/>
</dbReference>
<accession>A0ABV7J429</accession>
<dbReference type="InterPro" id="IPR043749">
    <property type="entry name" value="DUF5694"/>
</dbReference>
<protein>
    <submittedName>
        <fullName evidence="2">DUF5694 domain-containing protein</fullName>
    </submittedName>
</protein>
<reference evidence="3" key="1">
    <citation type="journal article" date="2019" name="Int. J. Syst. Evol. Microbiol.">
        <title>The Global Catalogue of Microorganisms (GCM) 10K type strain sequencing project: providing services to taxonomists for standard genome sequencing and annotation.</title>
        <authorList>
            <consortium name="The Broad Institute Genomics Platform"/>
            <consortium name="The Broad Institute Genome Sequencing Center for Infectious Disease"/>
            <person name="Wu L."/>
            <person name="Ma J."/>
        </authorList>
    </citation>
    <scope>NUCLEOTIDE SEQUENCE [LARGE SCALE GENOMIC DNA]</scope>
    <source>
        <strain evidence="3">KCTC 42953</strain>
    </source>
</reference>
<name>A0ABV7J429_9GAMM</name>
<gene>
    <name evidence="2" type="ORF">ACFODZ_01415</name>
</gene>
<proteinExistence type="predicted"/>
<dbReference type="Proteomes" id="UP001595533">
    <property type="component" value="Unassembled WGS sequence"/>
</dbReference>
<organism evidence="2 3">
    <name type="scientific">Marinicella sediminis</name>
    <dbReference type="NCBI Taxonomy" id="1792834"/>
    <lineage>
        <taxon>Bacteria</taxon>
        <taxon>Pseudomonadati</taxon>
        <taxon>Pseudomonadota</taxon>
        <taxon>Gammaproteobacteria</taxon>
        <taxon>Lysobacterales</taxon>
        <taxon>Marinicellaceae</taxon>
        <taxon>Marinicella</taxon>
    </lineage>
</organism>
<dbReference type="Pfam" id="PF18950">
    <property type="entry name" value="DUF5694"/>
    <property type="match status" value="1"/>
</dbReference>
<feature type="chain" id="PRO_5045534091" evidence="1">
    <location>
        <begin position="23"/>
        <end position="268"/>
    </location>
</feature>
<evidence type="ECO:0000313" key="2">
    <source>
        <dbReference type="EMBL" id="MFC3192888.1"/>
    </source>
</evidence>
<keyword evidence="3" id="KW-1185">Reference proteome</keyword>
<evidence type="ECO:0000313" key="3">
    <source>
        <dbReference type="Proteomes" id="UP001595533"/>
    </source>
</evidence>
<comment type="caution">
    <text evidence="2">The sequence shown here is derived from an EMBL/GenBank/DDBJ whole genome shotgun (WGS) entry which is preliminary data.</text>
</comment>
<dbReference type="EMBL" id="JBHRTS010000001">
    <property type="protein sequence ID" value="MFC3192888.1"/>
    <property type="molecule type" value="Genomic_DNA"/>
</dbReference>
<evidence type="ECO:0000256" key="1">
    <source>
        <dbReference type="SAM" id="SignalP"/>
    </source>
</evidence>
<sequence>MIKIIFRVCLIATLMCAFNAVAEPARVMLMGTFHFDSPGLDVVKTEHINVMDETSQTYLIRLSERIAATHPTVVLLEFNPASHEKINDEYQQYLAGNFTLPANEIYQLGFRVAKLAGLREVHSFDEREVHWQGQRLMDHLSNHEPEVMQQLQQKIAEVTAEMQADHQSLSLQQLLVKNNEAKTDQHNMDFYLYTNAVGAGQDFVGADATASWWHRNFRMYAKMQQHASPGARLFVLGGQGHTAILRQLLNIDRRLTEQPVLPVLQGQR</sequence>
<feature type="signal peptide" evidence="1">
    <location>
        <begin position="1"/>
        <end position="22"/>
    </location>
</feature>
<keyword evidence="1" id="KW-0732">Signal</keyword>